<dbReference type="EMBL" id="LR797326">
    <property type="protein sequence ID" value="CAB4202368.1"/>
    <property type="molecule type" value="Genomic_DNA"/>
</dbReference>
<proteinExistence type="predicted"/>
<feature type="compositionally biased region" description="Basic and acidic residues" evidence="1">
    <location>
        <begin position="247"/>
        <end position="263"/>
    </location>
</feature>
<sequence>MPETAPLEAEVPAPELDATAAIEPVENATPETPAEQEAAKTFSQEELDAIVGKRLAREQRKWEREQAQRLETVQAQKAATPRHDLSPDQFDTYEDYADALAEYKAEELLARRETARQHQDLLEHYHNREETARDRYDDFEQVAYNPNLSITDAMAQSIQASDNGPDVLYYLGSNPDEAYRIARLSPLLQAKEIGKLEAGMASNPPVRKTSTAPAPIAPVTARASGAPIYDTTDPRSTKSMSTSEWIDAERRRQIKKYEAQRNR</sequence>
<evidence type="ECO:0008006" key="3">
    <source>
        <dbReference type="Google" id="ProtNLM"/>
    </source>
</evidence>
<protein>
    <recommendedName>
        <fullName evidence="3">Scaffolding protein</fullName>
    </recommendedName>
</protein>
<organism evidence="2">
    <name type="scientific">uncultured Caudovirales phage</name>
    <dbReference type="NCBI Taxonomy" id="2100421"/>
    <lineage>
        <taxon>Viruses</taxon>
        <taxon>Duplodnaviria</taxon>
        <taxon>Heunggongvirae</taxon>
        <taxon>Uroviricota</taxon>
        <taxon>Caudoviricetes</taxon>
        <taxon>Peduoviridae</taxon>
        <taxon>Maltschvirus</taxon>
        <taxon>Maltschvirus maltsch</taxon>
    </lineage>
</organism>
<evidence type="ECO:0000256" key="1">
    <source>
        <dbReference type="SAM" id="MobiDB-lite"/>
    </source>
</evidence>
<name>A0A6J5S3A1_9CAUD</name>
<feature type="region of interest" description="Disordered" evidence="1">
    <location>
        <begin position="201"/>
        <end position="263"/>
    </location>
</feature>
<reference evidence="2" key="1">
    <citation type="submission" date="2020-05" db="EMBL/GenBank/DDBJ databases">
        <authorList>
            <person name="Chiriac C."/>
            <person name="Salcher M."/>
            <person name="Ghai R."/>
            <person name="Kavagutti S V."/>
        </authorList>
    </citation>
    <scope>NUCLEOTIDE SEQUENCE</scope>
</reference>
<evidence type="ECO:0000313" key="2">
    <source>
        <dbReference type="EMBL" id="CAB4202368.1"/>
    </source>
</evidence>
<accession>A0A6J5S3A1</accession>
<gene>
    <name evidence="2" type="ORF">UFOVP1366_21</name>
</gene>